<keyword evidence="4" id="KW-0378">Hydrolase</keyword>
<evidence type="ECO:0000313" key="11">
    <source>
        <dbReference type="EMBL" id="KAA0200775.1"/>
    </source>
</evidence>
<dbReference type="InterPro" id="IPR000668">
    <property type="entry name" value="Peptidase_C1A_C"/>
</dbReference>
<evidence type="ECO:0000256" key="9">
    <source>
        <dbReference type="ARBA" id="ARBA00073107"/>
    </source>
</evidence>
<dbReference type="Gene3D" id="3.90.70.10">
    <property type="entry name" value="Cysteine proteinases"/>
    <property type="match status" value="1"/>
</dbReference>
<dbReference type="CDD" id="cd02620">
    <property type="entry name" value="Peptidase_C1A_CathepsinB"/>
    <property type="match status" value="1"/>
</dbReference>
<comment type="function">
    <text evidence="8">Thiol protease. Has a role as a digestive enzyme.</text>
</comment>
<gene>
    <name evidence="11" type="ORF">FBUS_02659</name>
</gene>
<evidence type="ECO:0000256" key="7">
    <source>
        <dbReference type="ARBA" id="ARBA00023157"/>
    </source>
</evidence>
<dbReference type="InterPro" id="IPR000169">
    <property type="entry name" value="Pept_cys_AS"/>
</dbReference>
<feature type="domain" description="Peptidase C1A papain C-terminal" evidence="10">
    <location>
        <begin position="23"/>
        <end position="272"/>
    </location>
</feature>
<dbReference type="PANTHER" id="PTHR12411">
    <property type="entry name" value="CYSTEINE PROTEASE FAMILY C1-RELATED"/>
    <property type="match status" value="1"/>
</dbReference>
<evidence type="ECO:0000256" key="5">
    <source>
        <dbReference type="ARBA" id="ARBA00022807"/>
    </source>
</evidence>
<dbReference type="PROSITE" id="PS00640">
    <property type="entry name" value="THIOL_PROTEASE_ASN"/>
    <property type="match status" value="1"/>
</dbReference>
<evidence type="ECO:0000313" key="12">
    <source>
        <dbReference type="Proteomes" id="UP000728185"/>
    </source>
</evidence>
<comment type="caution">
    <text evidence="11">The sequence shown here is derived from an EMBL/GenBank/DDBJ whole genome shotgun (WGS) entry which is preliminary data.</text>
</comment>
<keyword evidence="2" id="KW-0645">Protease</keyword>
<name>A0A8E0S434_9TREM</name>
<dbReference type="GO" id="GO:0008234">
    <property type="term" value="F:cysteine-type peptidase activity"/>
    <property type="evidence" value="ECO:0007669"/>
    <property type="project" value="UniProtKB-KW"/>
</dbReference>
<dbReference type="GO" id="GO:0006508">
    <property type="term" value="P:proteolysis"/>
    <property type="evidence" value="ECO:0007669"/>
    <property type="project" value="UniProtKB-KW"/>
</dbReference>
<evidence type="ECO:0000259" key="10">
    <source>
        <dbReference type="SMART" id="SM00645"/>
    </source>
</evidence>
<dbReference type="InterPro" id="IPR025660">
    <property type="entry name" value="Pept_his_AS"/>
</dbReference>
<dbReference type="AlphaFoldDB" id="A0A8E0S434"/>
<reference evidence="11" key="1">
    <citation type="submission" date="2019-05" db="EMBL/GenBank/DDBJ databases">
        <title>Annotation for the trematode Fasciolopsis buski.</title>
        <authorList>
            <person name="Choi Y.-J."/>
        </authorList>
    </citation>
    <scope>NUCLEOTIDE SEQUENCE</scope>
    <source>
        <strain evidence="11">HT</strain>
        <tissue evidence="11">Whole worm</tissue>
    </source>
</reference>
<evidence type="ECO:0000256" key="6">
    <source>
        <dbReference type="ARBA" id="ARBA00023145"/>
    </source>
</evidence>
<sequence>MEGVTGRNAARPTIHHDLSQFEIPRSFDSREYWGHCPTVSQIRDQSSCGSCWAFGAAEAISDRICIHSCGDVMAEISALDLLACCESCGDGCYGGWPGLAWDYWKNNGIVSGGSKENPNGCTNYPFPSCAHNNRGSRPSCSPTIYRTPTCMKQCDSKYNRSYFEDLHYAAKSYNVPANEQQIMAEIMTNGPVEAAFEVYEDFGTYESGIYFHSWGKLVGGHAIRMLGWGEENGVPYWLLANSWNEEWGENGYFRILRGNNECGIESEVVAGMPKNELIYQSRTCLTS</sequence>
<keyword evidence="6" id="KW-0865">Zymogen</keyword>
<dbReference type="SUPFAM" id="SSF54001">
    <property type="entry name" value="Cysteine proteinases"/>
    <property type="match status" value="1"/>
</dbReference>
<comment type="similarity">
    <text evidence="1">Belongs to the peptidase C1 family.</text>
</comment>
<proteinExistence type="inferred from homology"/>
<dbReference type="InterPro" id="IPR038765">
    <property type="entry name" value="Papain-like_cys_pep_sf"/>
</dbReference>
<dbReference type="OrthoDB" id="640249at2759"/>
<accession>A0A8E0S434</accession>
<keyword evidence="5" id="KW-0788">Thiol protease</keyword>
<evidence type="ECO:0000256" key="1">
    <source>
        <dbReference type="ARBA" id="ARBA00008455"/>
    </source>
</evidence>
<dbReference type="InterPro" id="IPR013128">
    <property type="entry name" value="Peptidase_C1A"/>
</dbReference>
<dbReference type="FunFam" id="3.90.70.10:FF:000031">
    <property type="entry name" value="Cathepsin B"/>
    <property type="match status" value="1"/>
</dbReference>
<evidence type="ECO:0000256" key="2">
    <source>
        <dbReference type="ARBA" id="ARBA00022670"/>
    </source>
</evidence>
<dbReference type="Pfam" id="PF00112">
    <property type="entry name" value="Peptidase_C1"/>
    <property type="match status" value="1"/>
</dbReference>
<dbReference type="PROSITE" id="PS00139">
    <property type="entry name" value="THIOL_PROTEASE_CYS"/>
    <property type="match status" value="1"/>
</dbReference>
<dbReference type="Proteomes" id="UP000728185">
    <property type="component" value="Unassembled WGS sequence"/>
</dbReference>
<keyword evidence="7" id="KW-1015">Disulfide bond</keyword>
<evidence type="ECO:0000256" key="8">
    <source>
        <dbReference type="ARBA" id="ARBA00055576"/>
    </source>
</evidence>
<keyword evidence="3" id="KW-0732">Signal</keyword>
<dbReference type="PROSITE" id="PS00639">
    <property type="entry name" value="THIOL_PROTEASE_HIS"/>
    <property type="match status" value="1"/>
</dbReference>
<dbReference type="EMBL" id="LUCM01000296">
    <property type="protein sequence ID" value="KAA0200775.1"/>
    <property type="molecule type" value="Genomic_DNA"/>
</dbReference>
<organism evidence="11 12">
    <name type="scientific">Fasciolopsis buskii</name>
    <dbReference type="NCBI Taxonomy" id="27845"/>
    <lineage>
        <taxon>Eukaryota</taxon>
        <taxon>Metazoa</taxon>
        <taxon>Spiralia</taxon>
        <taxon>Lophotrochozoa</taxon>
        <taxon>Platyhelminthes</taxon>
        <taxon>Trematoda</taxon>
        <taxon>Digenea</taxon>
        <taxon>Plagiorchiida</taxon>
        <taxon>Echinostomata</taxon>
        <taxon>Echinostomatoidea</taxon>
        <taxon>Fasciolidae</taxon>
        <taxon>Fasciolopsis</taxon>
    </lineage>
</organism>
<dbReference type="SMART" id="SM00645">
    <property type="entry name" value="Pept_C1"/>
    <property type="match status" value="1"/>
</dbReference>
<evidence type="ECO:0000256" key="4">
    <source>
        <dbReference type="ARBA" id="ARBA00022801"/>
    </source>
</evidence>
<dbReference type="InterPro" id="IPR025661">
    <property type="entry name" value="Pept_asp_AS"/>
</dbReference>
<protein>
    <recommendedName>
        <fullName evidence="9">Cathepsin B-like cysteine proteinase</fullName>
    </recommendedName>
</protein>
<evidence type="ECO:0000256" key="3">
    <source>
        <dbReference type="ARBA" id="ARBA00022729"/>
    </source>
</evidence>
<dbReference type="PRINTS" id="PR00705">
    <property type="entry name" value="PAPAIN"/>
</dbReference>
<keyword evidence="12" id="KW-1185">Reference proteome</keyword>